<evidence type="ECO:0000259" key="13">
    <source>
        <dbReference type="PROSITE" id="PS50112"/>
    </source>
</evidence>
<dbReference type="GO" id="GO:0005886">
    <property type="term" value="C:plasma membrane"/>
    <property type="evidence" value="ECO:0007669"/>
    <property type="project" value="TreeGrafter"/>
</dbReference>
<dbReference type="PANTHER" id="PTHR43047">
    <property type="entry name" value="TWO-COMPONENT HISTIDINE PROTEIN KINASE"/>
    <property type="match status" value="1"/>
</dbReference>
<dbReference type="InterPro" id="IPR006189">
    <property type="entry name" value="CHASE_dom"/>
</dbReference>
<keyword evidence="8 11" id="KW-1133">Transmembrane helix</keyword>
<organism evidence="16 17">
    <name type="scientific">Pseudooceanicola lipolyticus</name>
    <dbReference type="NCBI Taxonomy" id="2029104"/>
    <lineage>
        <taxon>Bacteria</taxon>
        <taxon>Pseudomonadati</taxon>
        <taxon>Pseudomonadota</taxon>
        <taxon>Alphaproteobacteria</taxon>
        <taxon>Rhodobacterales</taxon>
        <taxon>Paracoccaceae</taxon>
        <taxon>Pseudooceanicola</taxon>
    </lineage>
</organism>
<dbReference type="InterPro" id="IPR036097">
    <property type="entry name" value="HisK_dim/P_sf"/>
</dbReference>
<evidence type="ECO:0000256" key="4">
    <source>
        <dbReference type="ARBA" id="ARBA00022553"/>
    </source>
</evidence>
<dbReference type="PROSITE" id="PS50839">
    <property type="entry name" value="CHASE"/>
    <property type="match status" value="1"/>
</dbReference>
<keyword evidence="10 11" id="KW-0472">Membrane</keyword>
<dbReference type="Pfam" id="PF13426">
    <property type="entry name" value="PAS_9"/>
    <property type="match status" value="1"/>
</dbReference>
<dbReference type="Pfam" id="PF00512">
    <property type="entry name" value="HisKA"/>
    <property type="match status" value="1"/>
</dbReference>
<keyword evidence="4" id="KW-0597">Phosphoprotein</keyword>
<feature type="domain" description="CHASE" evidence="15">
    <location>
        <begin position="152"/>
        <end position="284"/>
    </location>
</feature>
<dbReference type="Gene3D" id="3.30.565.10">
    <property type="entry name" value="Histidine kinase-like ATPase, C-terminal domain"/>
    <property type="match status" value="1"/>
</dbReference>
<feature type="domain" description="PAC" evidence="14">
    <location>
        <begin position="664"/>
        <end position="716"/>
    </location>
</feature>
<keyword evidence="9" id="KW-0902">Two-component regulatory system</keyword>
<keyword evidence="17" id="KW-1185">Reference proteome</keyword>
<evidence type="ECO:0000256" key="11">
    <source>
        <dbReference type="SAM" id="Phobius"/>
    </source>
</evidence>
<dbReference type="InterPro" id="IPR004358">
    <property type="entry name" value="Sig_transdc_His_kin-like_C"/>
</dbReference>
<keyword evidence="6 11" id="KW-0812">Transmembrane</keyword>
<feature type="domain" description="PAC" evidence="14">
    <location>
        <begin position="535"/>
        <end position="588"/>
    </location>
</feature>
<evidence type="ECO:0000256" key="10">
    <source>
        <dbReference type="ARBA" id="ARBA00023136"/>
    </source>
</evidence>
<dbReference type="NCBIfam" id="TIGR00229">
    <property type="entry name" value="sensory_box"/>
    <property type="match status" value="2"/>
</dbReference>
<comment type="caution">
    <text evidence="16">The sequence shown here is derived from an EMBL/GenBank/DDBJ whole genome shotgun (WGS) entry which is preliminary data.</text>
</comment>
<feature type="transmembrane region" description="Helical" evidence="11">
    <location>
        <begin position="298"/>
        <end position="318"/>
    </location>
</feature>
<keyword evidence="7" id="KW-0418">Kinase</keyword>
<evidence type="ECO:0000256" key="1">
    <source>
        <dbReference type="ARBA" id="ARBA00000085"/>
    </source>
</evidence>
<dbReference type="Proteomes" id="UP000231553">
    <property type="component" value="Unassembled WGS sequence"/>
</dbReference>
<evidence type="ECO:0000256" key="8">
    <source>
        <dbReference type="ARBA" id="ARBA00022989"/>
    </source>
</evidence>
<dbReference type="Pfam" id="PF00989">
    <property type="entry name" value="PAS"/>
    <property type="match status" value="1"/>
</dbReference>
<dbReference type="Gene3D" id="1.10.287.130">
    <property type="match status" value="1"/>
</dbReference>
<dbReference type="SUPFAM" id="SSF47384">
    <property type="entry name" value="Homodimeric domain of signal transducing histidine kinase"/>
    <property type="match status" value="1"/>
</dbReference>
<evidence type="ECO:0000259" key="14">
    <source>
        <dbReference type="PROSITE" id="PS50113"/>
    </source>
</evidence>
<dbReference type="Gene3D" id="3.30.450.350">
    <property type="entry name" value="CHASE domain"/>
    <property type="match status" value="1"/>
</dbReference>
<feature type="domain" description="PAS" evidence="13">
    <location>
        <begin position="589"/>
        <end position="660"/>
    </location>
</feature>
<evidence type="ECO:0000256" key="3">
    <source>
        <dbReference type="ARBA" id="ARBA00012438"/>
    </source>
</evidence>
<dbReference type="PROSITE" id="PS50113">
    <property type="entry name" value="PAC"/>
    <property type="match status" value="2"/>
</dbReference>
<feature type="domain" description="PAS" evidence="13">
    <location>
        <begin position="342"/>
        <end position="399"/>
    </location>
</feature>
<dbReference type="SMART" id="SM01079">
    <property type="entry name" value="CHASE"/>
    <property type="match status" value="1"/>
</dbReference>
<evidence type="ECO:0000259" key="12">
    <source>
        <dbReference type="PROSITE" id="PS50109"/>
    </source>
</evidence>
<dbReference type="GO" id="GO:0006355">
    <property type="term" value="P:regulation of DNA-templated transcription"/>
    <property type="evidence" value="ECO:0007669"/>
    <property type="project" value="InterPro"/>
</dbReference>
<comment type="subcellular location">
    <subcellularLocation>
        <location evidence="2">Membrane</location>
    </subcellularLocation>
</comment>
<sequence>MRFGTKTAQTGLLVLCLALTVFSFFTVRNAAEDRSRAAFGALVTDSQDAFLARLKSYRQNLVGLGGLFVASEQVTKDDFALYAAQLRLDESMPAALGVGYLAPVARQALPAYLETARTDGAGRLEIWPDTGLDELFITKYYQEYEASTLQAGFDMASHDGCRAAAQLSRDSGAPQISPVQQPEGGVREFHLLLPVYRTGPPPETAAARRESFMGWVFAAFAGEQAFDRITATQSNLFHLRAYDASDTGARSLIYDSAEAGFDRTAAAFTATAQLEVMGRRWILDWASTPEFDASQKDFTAAIILLAGAILTLLFWLLFRNTTRREADVNRKVAEVTSDLRNSEQENSAIVENARAGIVLVDGGQTVLGCNRAGLDMLGRDASDVVGRDLAELFPALDPSADSGIFEFSPMTKDGDAPERLTLEFQKSAWRAADGQARGMLILHDVSQEARAKAQIAETERRFDLAMKGAEIGVFDIDLTTGKSVVSDTWRQLMAVPLDDADFDTQANFLSRIHPEDYPALQAADAACLRGETERSVAQYRVKFSGDRWRWMRSDAVVVERDRAGAPLRMVGTQADITEEIRAQIKLKHSEERFRLIFSHAPVGNAVIDHMGNFILINDALTLLLGYSERELKEECRFRDFVSEEDLKNILTEVERCKADGIHALEVETELRRKDGTTCWGLMSLAWTLDEHTGEDIFILQVNDISEKQQVEHMKSVFVATVSHELRTPLTSIRGALAILDDSAGAELSSSGRRLLDIAQTNSDRLIELVNDILDLERIETGRLEFAFSKESARELMEEAQAQILPYASRLGIKVELNVPEDEDILVWCDRARIAQVFGNLVSNSCKFSKSGSTVTIDAQKEGKFVKFLVRDEGQGVPDSFRSNIFKPFSQADGTDTRQKGGTGLGLSIAKQLVERMGGKIGYDSVPNVETVFWFTTVLHDESLEDQSHVLGRMAMRV</sequence>
<dbReference type="EC" id="2.7.13.3" evidence="3"/>
<evidence type="ECO:0000256" key="5">
    <source>
        <dbReference type="ARBA" id="ARBA00022679"/>
    </source>
</evidence>
<dbReference type="Pfam" id="PF08447">
    <property type="entry name" value="PAS_3"/>
    <property type="match status" value="1"/>
</dbReference>
<dbReference type="RefSeq" id="WP_100161470.1">
    <property type="nucleotide sequence ID" value="NZ_PGTB01000009.1"/>
</dbReference>
<dbReference type="CDD" id="cd00130">
    <property type="entry name" value="PAS"/>
    <property type="match status" value="3"/>
</dbReference>
<dbReference type="GO" id="GO:0009927">
    <property type="term" value="F:histidine phosphotransfer kinase activity"/>
    <property type="evidence" value="ECO:0007669"/>
    <property type="project" value="TreeGrafter"/>
</dbReference>
<dbReference type="Pfam" id="PF03924">
    <property type="entry name" value="CHASE"/>
    <property type="match status" value="1"/>
</dbReference>
<dbReference type="SUPFAM" id="SSF55785">
    <property type="entry name" value="PYP-like sensor domain (PAS domain)"/>
    <property type="match status" value="3"/>
</dbReference>
<dbReference type="InterPro" id="IPR001610">
    <property type="entry name" value="PAC"/>
</dbReference>
<evidence type="ECO:0000259" key="15">
    <source>
        <dbReference type="PROSITE" id="PS50839"/>
    </source>
</evidence>
<dbReference type="InterPro" id="IPR042240">
    <property type="entry name" value="CHASE_sf"/>
</dbReference>
<dbReference type="Pfam" id="PF02518">
    <property type="entry name" value="HATPase_c"/>
    <property type="match status" value="1"/>
</dbReference>
<evidence type="ECO:0000313" key="17">
    <source>
        <dbReference type="Proteomes" id="UP000231553"/>
    </source>
</evidence>
<dbReference type="InterPro" id="IPR013767">
    <property type="entry name" value="PAS_fold"/>
</dbReference>
<dbReference type="CDD" id="cd00082">
    <property type="entry name" value="HisKA"/>
    <property type="match status" value="1"/>
</dbReference>
<name>A0A2M8J4N2_9RHOB</name>
<evidence type="ECO:0000313" key="16">
    <source>
        <dbReference type="EMBL" id="PJE37749.1"/>
    </source>
</evidence>
<dbReference type="SMART" id="SM00086">
    <property type="entry name" value="PAC"/>
    <property type="match status" value="2"/>
</dbReference>
<dbReference type="PRINTS" id="PR00344">
    <property type="entry name" value="BCTRLSENSOR"/>
</dbReference>
<dbReference type="PANTHER" id="PTHR43047:SF72">
    <property type="entry name" value="OSMOSENSING HISTIDINE PROTEIN KINASE SLN1"/>
    <property type="match status" value="1"/>
</dbReference>
<dbReference type="PROSITE" id="PS50109">
    <property type="entry name" value="HIS_KIN"/>
    <property type="match status" value="1"/>
</dbReference>
<keyword evidence="5" id="KW-0808">Transferase</keyword>
<dbReference type="InterPro" id="IPR005467">
    <property type="entry name" value="His_kinase_dom"/>
</dbReference>
<dbReference type="SMART" id="SM00388">
    <property type="entry name" value="HisKA"/>
    <property type="match status" value="1"/>
</dbReference>
<evidence type="ECO:0000256" key="7">
    <source>
        <dbReference type="ARBA" id="ARBA00022777"/>
    </source>
</evidence>
<dbReference type="InterPro" id="IPR000014">
    <property type="entry name" value="PAS"/>
</dbReference>
<accession>A0A2M8J4N2</accession>
<comment type="catalytic activity">
    <reaction evidence="1">
        <text>ATP + protein L-histidine = ADP + protein N-phospho-L-histidine.</text>
        <dbReference type="EC" id="2.7.13.3"/>
    </reaction>
</comment>
<gene>
    <name evidence="16" type="ORF">CVM52_05090</name>
</gene>
<dbReference type="InterPro" id="IPR013655">
    <property type="entry name" value="PAS_fold_3"/>
</dbReference>
<dbReference type="FunFam" id="1.10.287.130:FF:000001">
    <property type="entry name" value="Two-component sensor histidine kinase"/>
    <property type="match status" value="1"/>
</dbReference>
<dbReference type="SMART" id="SM00387">
    <property type="entry name" value="HATPase_c"/>
    <property type="match status" value="1"/>
</dbReference>
<feature type="domain" description="Histidine kinase" evidence="12">
    <location>
        <begin position="720"/>
        <end position="940"/>
    </location>
</feature>
<dbReference type="InterPro" id="IPR000700">
    <property type="entry name" value="PAS-assoc_C"/>
</dbReference>
<evidence type="ECO:0000256" key="9">
    <source>
        <dbReference type="ARBA" id="ARBA00023012"/>
    </source>
</evidence>
<dbReference type="PROSITE" id="PS50112">
    <property type="entry name" value="PAS"/>
    <property type="match status" value="2"/>
</dbReference>
<dbReference type="SMART" id="SM00091">
    <property type="entry name" value="PAS"/>
    <property type="match status" value="3"/>
</dbReference>
<dbReference type="InterPro" id="IPR003594">
    <property type="entry name" value="HATPase_dom"/>
</dbReference>
<dbReference type="InterPro" id="IPR003661">
    <property type="entry name" value="HisK_dim/P_dom"/>
</dbReference>
<dbReference type="AlphaFoldDB" id="A0A2M8J4N2"/>
<evidence type="ECO:0000256" key="2">
    <source>
        <dbReference type="ARBA" id="ARBA00004370"/>
    </source>
</evidence>
<dbReference type="SUPFAM" id="SSF55874">
    <property type="entry name" value="ATPase domain of HSP90 chaperone/DNA topoisomerase II/histidine kinase"/>
    <property type="match status" value="1"/>
</dbReference>
<dbReference type="Gene3D" id="3.30.450.20">
    <property type="entry name" value="PAS domain"/>
    <property type="match status" value="3"/>
</dbReference>
<dbReference type="InterPro" id="IPR035965">
    <property type="entry name" value="PAS-like_dom_sf"/>
</dbReference>
<protein>
    <recommendedName>
        <fullName evidence="3">histidine kinase</fullName>
        <ecNumber evidence="3">2.7.13.3</ecNumber>
    </recommendedName>
</protein>
<dbReference type="EMBL" id="PGTB01000009">
    <property type="protein sequence ID" value="PJE37749.1"/>
    <property type="molecule type" value="Genomic_DNA"/>
</dbReference>
<dbReference type="GO" id="GO:0000155">
    <property type="term" value="F:phosphorelay sensor kinase activity"/>
    <property type="evidence" value="ECO:0007669"/>
    <property type="project" value="InterPro"/>
</dbReference>
<reference evidence="16 17" key="1">
    <citation type="journal article" date="2018" name="Int. J. Syst. Evol. Microbiol.">
        <title>Pseudooceanicola lipolyticus sp. nov., a marine alphaproteobacterium, reclassification of Oceanicola flagellatus as Pseudooceanicola flagellatus comb. nov. and emended description of the genus Pseudooceanicola.</title>
        <authorList>
            <person name="Huang M.-M."/>
            <person name="Guo L.-L."/>
            <person name="Wu Y.-H."/>
            <person name="Lai Q.-L."/>
            <person name="Shao Z.-Z."/>
            <person name="Wang C.-S."/>
            <person name="Wu M."/>
            <person name="Xu X.-W."/>
        </authorList>
    </citation>
    <scope>NUCLEOTIDE SEQUENCE [LARGE SCALE GENOMIC DNA]</scope>
    <source>
        <strain evidence="16 17">157</strain>
    </source>
</reference>
<dbReference type="OrthoDB" id="7179697at2"/>
<dbReference type="InterPro" id="IPR036890">
    <property type="entry name" value="HATPase_C_sf"/>
</dbReference>
<proteinExistence type="predicted"/>
<evidence type="ECO:0000256" key="6">
    <source>
        <dbReference type="ARBA" id="ARBA00022692"/>
    </source>
</evidence>